<proteinExistence type="predicted"/>
<evidence type="ECO:0000256" key="2">
    <source>
        <dbReference type="ARBA" id="ARBA00022989"/>
    </source>
</evidence>
<evidence type="ECO:0000256" key="3">
    <source>
        <dbReference type="ARBA" id="ARBA00023136"/>
    </source>
</evidence>
<keyword evidence="5" id="KW-1185">Reference proteome</keyword>
<keyword evidence="2" id="KW-1133">Transmembrane helix</keyword>
<reference evidence="4" key="1">
    <citation type="submission" date="2022-03" db="EMBL/GenBank/DDBJ databases">
        <authorList>
            <person name="Martin C."/>
        </authorList>
    </citation>
    <scope>NUCLEOTIDE SEQUENCE</scope>
</reference>
<gene>
    <name evidence="4" type="ORF">OFUS_LOCUS22514</name>
</gene>
<sequence>VGNALMIALWGEHTPSPMHSMHFGWRAGAFLAPMIAYPFLSGRLEVPILVNSTLNNTTEATIVNGTRIILTESKIIYPYMITGGLGVLISFVYLGFFLAPRPDGMRFTNTAKSRRLKQFLSPASCAGGNLRFGTLMMICLTLYYLFNDIVGNVFGNFQTAVATKSLNMTKQEAALLNSASSGTALATQFLMIFLAKYVPMPVLVFSEVHGILAVSIAAFFFVLNNILGFTILSCAFRFFSAAFWAGGMAWAENYIDITGAAIMLWNIGSGVGGVFTYLSGYLFSNHGVSAILWLDLSIAILVCLLLYITQCIMSRHGPKRRKD</sequence>
<feature type="non-terminal residue" evidence="4">
    <location>
        <position position="1"/>
    </location>
</feature>
<dbReference type="InterPro" id="IPR036259">
    <property type="entry name" value="MFS_trans_sf"/>
</dbReference>
<dbReference type="OrthoDB" id="546893at2759"/>
<dbReference type="PANTHER" id="PTHR23121">
    <property type="entry name" value="SODIUM-DEPENDENT GLUCOSE TRANSPORTER 1"/>
    <property type="match status" value="1"/>
</dbReference>
<dbReference type="AlphaFoldDB" id="A0A8J1XK75"/>
<accession>A0A8J1XK75</accession>
<dbReference type="PANTHER" id="PTHR23121:SF9">
    <property type="entry name" value="SODIUM-DEPENDENT GLUCOSE TRANSPORTER 1"/>
    <property type="match status" value="1"/>
</dbReference>
<dbReference type="Proteomes" id="UP000749559">
    <property type="component" value="Unassembled WGS sequence"/>
</dbReference>
<name>A0A8J1XK75_OWEFU</name>
<protein>
    <submittedName>
        <fullName evidence="4">Uncharacterized protein</fullName>
    </submittedName>
</protein>
<evidence type="ECO:0000313" key="4">
    <source>
        <dbReference type="EMBL" id="CAH1798362.1"/>
    </source>
</evidence>
<dbReference type="EMBL" id="CAIIXF020000011">
    <property type="protein sequence ID" value="CAH1798362.1"/>
    <property type="molecule type" value="Genomic_DNA"/>
</dbReference>
<comment type="caution">
    <text evidence="4">The sequence shown here is derived from an EMBL/GenBank/DDBJ whole genome shotgun (WGS) entry which is preliminary data.</text>
</comment>
<keyword evidence="1" id="KW-0812">Transmembrane</keyword>
<keyword evidence="3" id="KW-0472">Membrane</keyword>
<evidence type="ECO:0000256" key="1">
    <source>
        <dbReference type="ARBA" id="ARBA00022692"/>
    </source>
</evidence>
<evidence type="ECO:0000313" key="5">
    <source>
        <dbReference type="Proteomes" id="UP000749559"/>
    </source>
</evidence>
<dbReference type="SUPFAM" id="SSF103473">
    <property type="entry name" value="MFS general substrate transporter"/>
    <property type="match status" value="1"/>
</dbReference>
<dbReference type="Gene3D" id="1.20.1250.20">
    <property type="entry name" value="MFS general substrate transporter like domains"/>
    <property type="match status" value="1"/>
</dbReference>
<organism evidence="4 5">
    <name type="scientific">Owenia fusiformis</name>
    <name type="common">Polychaete worm</name>
    <dbReference type="NCBI Taxonomy" id="6347"/>
    <lineage>
        <taxon>Eukaryota</taxon>
        <taxon>Metazoa</taxon>
        <taxon>Spiralia</taxon>
        <taxon>Lophotrochozoa</taxon>
        <taxon>Annelida</taxon>
        <taxon>Polychaeta</taxon>
        <taxon>Sedentaria</taxon>
        <taxon>Canalipalpata</taxon>
        <taxon>Sabellida</taxon>
        <taxon>Oweniida</taxon>
        <taxon>Oweniidae</taxon>
        <taxon>Owenia</taxon>
    </lineage>
</organism>